<keyword evidence="1" id="KW-0812">Transmembrane</keyword>
<keyword evidence="1" id="KW-1133">Transmembrane helix</keyword>
<dbReference type="EMBL" id="FOAP01000002">
    <property type="protein sequence ID" value="SEK73073.1"/>
    <property type="molecule type" value="Genomic_DNA"/>
</dbReference>
<name>A0A1H7JET4_STIAU</name>
<dbReference type="Proteomes" id="UP000182719">
    <property type="component" value="Unassembled WGS sequence"/>
</dbReference>
<protein>
    <submittedName>
        <fullName evidence="2">Uncharacterized protein</fullName>
    </submittedName>
</protein>
<gene>
    <name evidence="2" type="ORF">SAMN05444354_102189</name>
</gene>
<sequence length="287" mass="31768">MSAAAPCFPVHAWKPALRWLTAAAQAVSAANLLLLVGQFVLGAFQGEELTTPLGAGLQLVAFSFLPILLVRLLRRLSLGTLEVAPEQLVLHLRDARFEIPRGSLAGVQPWKFPLPGAGLRLRMNSGRFFSHVLEIPRPLPLLAALGEGLPGVAEAAAHPPSRFSQAKQDSRRWFWDSVAIKFGLFPLIPTGVMFRAHQYITFGGPFGQYRMFGLASYLKTFAGYWLLFTTTLVLYAGVWRLLAEGLAFALTWLMPSRAHGVRQSLEWICRLVYFVGIPALLAWRFLS</sequence>
<feature type="transmembrane region" description="Helical" evidence="1">
    <location>
        <begin position="19"/>
        <end position="41"/>
    </location>
</feature>
<evidence type="ECO:0000256" key="1">
    <source>
        <dbReference type="SAM" id="Phobius"/>
    </source>
</evidence>
<reference evidence="3" key="1">
    <citation type="submission" date="2016-10" db="EMBL/GenBank/DDBJ databases">
        <authorList>
            <person name="Varghese N."/>
            <person name="Submissions S."/>
        </authorList>
    </citation>
    <scope>NUCLEOTIDE SEQUENCE [LARGE SCALE GENOMIC DNA]</scope>
    <source>
        <strain evidence="3">DSM 17044</strain>
    </source>
</reference>
<feature type="transmembrane region" description="Helical" evidence="1">
    <location>
        <begin position="53"/>
        <end position="73"/>
    </location>
</feature>
<dbReference type="AlphaFoldDB" id="A0A1H7JET4"/>
<feature type="transmembrane region" description="Helical" evidence="1">
    <location>
        <begin position="267"/>
        <end position="286"/>
    </location>
</feature>
<evidence type="ECO:0000313" key="3">
    <source>
        <dbReference type="Proteomes" id="UP000182719"/>
    </source>
</evidence>
<dbReference type="RefSeq" id="WP_075005347.1">
    <property type="nucleotide sequence ID" value="NZ_FOAP01000002.1"/>
</dbReference>
<accession>A0A1H7JET4</accession>
<proteinExistence type="predicted"/>
<organism evidence="2 3">
    <name type="scientific">Stigmatella aurantiaca</name>
    <dbReference type="NCBI Taxonomy" id="41"/>
    <lineage>
        <taxon>Bacteria</taxon>
        <taxon>Pseudomonadati</taxon>
        <taxon>Myxococcota</taxon>
        <taxon>Myxococcia</taxon>
        <taxon>Myxococcales</taxon>
        <taxon>Cystobacterineae</taxon>
        <taxon>Archangiaceae</taxon>
        <taxon>Stigmatella</taxon>
    </lineage>
</organism>
<evidence type="ECO:0000313" key="2">
    <source>
        <dbReference type="EMBL" id="SEK73073.1"/>
    </source>
</evidence>
<keyword evidence="3" id="KW-1185">Reference proteome</keyword>
<keyword evidence="1" id="KW-0472">Membrane</keyword>
<dbReference type="OrthoDB" id="5526559at2"/>